<dbReference type="EMBL" id="LSKU01000001">
    <property type="protein sequence ID" value="KXG44839.1"/>
    <property type="molecule type" value="Genomic_DNA"/>
</dbReference>
<dbReference type="PANTHER" id="PTHR17224">
    <property type="entry name" value="PEPTIDYL-TRNA HYDROLASE"/>
    <property type="match status" value="1"/>
</dbReference>
<dbReference type="STRING" id="1413211.U473_13035"/>
<dbReference type="FunFam" id="3.40.50.1470:FF:000001">
    <property type="entry name" value="Peptidyl-tRNA hydrolase"/>
    <property type="match status" value="1"/>
</dbReference>
<evidence type="ECO:0000313" key="11">
    <source>
        <dbReference type="EMBL" id="KXG44839.1"/>
    </source>
</evidence>
<feature type="binding site" evidence="8">
    <location>
        <position position="64"/>
    </location>
    <ligand>
        <name>tRNA</name>
        <dbReference type="ChEBI" id="CHEBI:17843"/>
    </ligand>
</feature>
<keyword evidence="2 8" id="KW-0820">tRNA-binding</keyword>
<dbReference type="PANTHER" id="PTHR17224:SF1">
    <property type="entry name" value="PEPTIDYL-TRNA HYDROLASE"/>
    <property type="match status" value="1"/>
</dbReference>
<evidence type="ECO:0000256" key="8">
    <source>
        <dbReference type="HAMAP-Rule" id="MF_00083"/>
    </source>
</evidence>
<keyword evidence="8" id="KW-0963">Cytoplasm</keyword>
<evidence type="ECO:0000256" key="1">
    <source>
        <dbReference type="ARBA" id="ARBA00013260"/>
    </source>
</evidence>
<dbReference type="AlphaFoldDB" id="A0A135L7B7"/>
<comment type="similarity">
    <text evidence="5 8 10">Belongs to the PTH family.</text>
</comment>
<proteinExistence type="inferred from homology"/>
<comment type="function">
    <text evidence="8">Catalyzes the release of premature peptidyl moieties from peptidyl-tRNA molecules trapped in stalled 50S ribosomal subunits, and thus maintains levels of free tRNAs and 50S ribosomes.</text>
</comment>
<evidence type="ECO:0000256" key="3">
    <source>
        <dbReference type="ARBA" id="ARBA00022801"/>
    </source>
</evidence>
<comment type="catalytic activity">
    <reaction evidence="6 8 9">
        <text>an N-acyl-L-alpha-aminoacyl-tRNA + H2O = an N-acyl-L-amino acid + a tRNA + H(+)</text>
        <dbReference type="Rhea" id="RHEA:54448"/>
        <dbReference type="Rhea" id="RHEA-COMP:10123"/>
        <dbReference type="Rhea" id="RHEA-COMP:13883"/>
        <dbReference type="ChEBI" id="CHEBI:15377"/>
        <dbReference type="ChEBI" id="CHEBI:15378"/>
        <dbReference type="ChEBI" id="CHEBI:59874"/>
        <dbReference type="ChEBI" id="CHEBI:78442"/>
        <dbReference type="ChEBI" id="CHEBI:138191"/>
        <dbReference type="EC" id="3.1.1.29"/>
    </reaction>
</comment>
<keyword evidence="4 8" id="KW-0694">RNA-binding</keyword>
<dbReference type="GO" id="GO:0006515">
    <property type="term" value="P:protein quality control for misfolded or incompletely synthesized proteins"/>
    <property type="evidence" value="ECO:0007669"/>
    <property type="project" value="UniProtKB-UniRule"/>
</dbReference>
<dbReference type="SUPFAM" id="SSF53178">
    <property type="entry name" value="Peptidyl-tRNA hydrolase-like"/>
    <property type="match status" value="1"/>
</dbReference>
<dbReference type="InterPro" id="IPR036416">
    <property type="entry name" value="Pept_tRNA_hydro_sf"/>
</dbReference>
<dbReference type="Pfam" id="PF01195">
    <property type="entry name" value="Pept_tRNA_hydro"/>
    <property type="match status" value="1"/>
</dbReference>
<organism evidence="11 12">
    <name type="scientific">Tepidibacillus decaturensis</name>
    <dbReference type="NCBI Taxonomy" id="1413211"/>
    <lineage>
        <taxon>Bacteria</taxon>
        <taxon>Bacillati</taxon>
        <taxon>Bacillota</taxon>
        <taxon>Bacilli</taxon>
        <taxon>Bacillales</taxon>
        <taxon>Bacillaceae</taxon>
        <taxon>Tepidibacillus</taxon>
    </lineage>
</organism>
<dbReference type="EC" id="3.1.1.29" evidence="1 8"/>
<dbReference type="NCBIfam" id="TIGR00447">
    <property type="entry name" value="pth"/>
    <property type="match status" value="1"/>
</dbReference>
<feature type="binding site" evidence="8">
    <location>
        <position position="112"/>
    </location>
    <ligand>
        <name>tRNA</name>
        <dbReference type="ChEBI" id="CHEBI:17843"/>
    </ligand>
</feature>
<evidence type="ECO:0000256" key="10">
    <source>
        <dbReference type="RuleBase" id="RU004320"/>
    </source>
</evidence>
<evidence type="ECO:0000256" key="5">
    <source>
        <dbReference type="ARBA" id="ARBA00038063"/>
    </source>
</evidence>
<dbReference type="PROSITE" id="PS01196">
    <property type="entry name" value="PEPT_TRNA_HYDROL_2"/>
    <property type="match status" value="1"/>
</dbReference>
<feature type="site" description="Discriminates between blocked and unblocked aminoacyl-tRNA" evidence="8">
    <location>
        <position position="9"/>
    </location>
</feature>
<dbReference type="GO" id="GO:0072344">
    <property type="term" value="P:rescue of stalled ribosome"/>
    <property type="evidence" value="ECO:0007669"/>
    <property type="project" value="UniProtKB-UniRule"/>
</dbReference>
<name>A0A135L7B7_9BACI</name>
<keyword evidence="12" id="KW-1185">Reference proteome</keyword>
<feature type="binding site" evidence="8">
    <location>
        <position position="66"/>
    </location>
    <ligand>
        <name>tRNA</name>
        <dbReference type="ChEBI" id="CHEBI:17843"/>
    </ligand>
</feature>
<dbReference type="InterPro" id="IPR018171">
    <property type="entry name" value="Pept_tRNA_hydro_CS"/>
</dbReference>
<feature type="site" description="Stabilizes the basic form of H active site to accept a proton" evidence="8">
    <location>
        <position position="91"/>
    </location>
</feature>
<dbReference type="PROSITE" id="PS01195">
    <property type="entry name" value="PEPT_TRNA_HYDROL_1"/>
    <property type="match status" value="1"/>
</dbReference>
<keyword evidence="3 8" id="KW-0378">Hydrolase</keyword>
<gene>
    <name evidence="8" type="primary">pth</name>
    <name evidence="11" type="ORF">U473_13035</name>
</gene>
<sequence>MKLVVGLGNPGRQYENTRHNIGFMVIDDLLETTDLISTTTKFNANITDARLDGEKVLFVKPLTYMNLSGEAVRPILDWYKIDIKDMVVIYDDLDLPLGKLRFREKGSAGGHNGIKSMIQHLGTEEFKRIRIGIDRPEYASIIDHVLTKFSSEEKEVINESIQKAALAIKDWISGTEFKMLMNKYH</sequence>
<comment type="caution">
    <text evidence="11">The sequence shown here is derived from an EMBL/GenBank/DDBJ whole genome shotgun (WGS) entry which is preliminary data.</text>
</comment>
<evidence type="ECO:0000256" key="2">
    <source>
        <dbReference type="ARBA" id="ARBA00022555"/>
    </source>
</evidence>
<evidence type="ECO:0000256" key="7">
    <source>
        <dbReference type="ARBA" id="ARBA00050038"/>
    </source>
</evidence>
<dbReference type="OrthoDB" id="9800507at2"/>
<dbReference type="CDD" id="cd00462">
    <property type="entry name" value="PTH"/>
    <property type="match status" value="1"/>
</dbReference>
<dbReference type="GO" id="GO:0004045">
    <property type="term" value="F:peptidyl-tRNA hydrolase activity"/>
    <property type="evidence" value="ECO:0007669"/>
    <property type="project" value="UniProtKB-UniRule"/>
</dbReference>
<dbReference type="Proteomes" id="UP000070352">
    <property type="component" value="Unassembled WGS sequence"/>
</dbReference>
<dbReference type="GO" id="GO:0000049">
    <property type="term" value="F:tRNA binding"/>
    <property type="evidence" value="ECO:0007669"/>
    <property type="project" value="UniProtKB-UniRule"/>
</dbReference>
<feature type="active site" description="Proton acceptor" evidence="8">
    <location>
        <position position="19"/>
    </location>
</feature>
<evidence type="ECO:0000313" key="12">
    <source>
        <dbReference type="Proteomes" id="UP000070352"/>
    </source>
</evidence>
<accession>A0A135L7B7</accession>
<protein>
    <recommendedName>
        <fullName evidence="7 8">Peptidyl-tRNA hydrolase</fullName>
        <shortName evidence="8">Pth</shortName>
        <ecNumber evidence="1 8">3.1.1.29</ecNumber>
    </recommendedName>
</protein>
<comment type="function">
    <text evidence="8">Hydrolyzes ribosome-free peptidyl-tRNAs (with 1 or more amino acids incorporated), which drop off the ribosome during protein synthesis, or as a result of ribosome stalling.</text>
</comment>
<evidence type="ECO:0000256" key="4">
    <source>
        <dbReference type="ARBA" id="ARBA00022884"/>
    </source>
</evidence>
<feature type="binding site" evidence="8">
    <location>
        <position position="14"/>
    </location>
    <ligand>
        <name>tRNA</name>
        <dbReference type="ChEBI" id="CHEBI:17843"/>
    </ligand>
</feature>
<comment type="subunit">
    <text evidence="8">Monomer.</text>
</comment>
<evidence type="ECO:0000256" key="9">
    <source>
        <dbReference type="RuleBase" id="RU000673"/>
    </source>
</evidence>
<dbReference type="RefSeq" id="WP_068727059.1">
    <property type="nucleotide sequence ID" value="NZ_LSKU01000001.1"/>
</dbReference>
<dbReference type="HAMAP" id="MF_00083">
    <property type="entry name" value="Pept_tRNA_hydro_bact"/>
    <property type="match status" value="1"/>
</dbReference>
<dbReference type="InterPro" id="IPR001328">
    <property type="entry name" value="Pept_tRNA_hydro"/>
</dbReference>
<comment type="subcellular location">
    <subcellularLocation>
        <location evidence="8">Cytoplasm</location>
    </subcellularLocation>
</comment>
<reference evidence="11 12" key="1">
    <citation type="submission" date="2016-02" db="EMBL/GenBank/DDBJ databases">
        <title>Draft Genome for Tepidibacillus decaturensis nov. sp. Strain Z9, an Anaerobic, Moderately Thermophilic and Heterotrophic Bacterium from Deep Subsurface of the Illinois Basin, USA.</title>
        <authorList>
            <person name="Dong Y."/>
            <person name="Chang J.Y."/>
            <person name="Sanford R."/>
            <person name="Fouke B.W."/>
        </authorList>
    </citation>
    <scope>NUCLEOTIDE SEQUENCE [LARGE SCALE GENOMIC DNA]</scope>
    <source>
        <strain evidence="11 12">Z9</strain>
    </source>
</reference>
<dbReference type="Gene3D" id="3.40.50.1470">
    <property type="entry name" value="Peptidyl-tRNA hydrolase"/>
    <property type="match status" value="1"/>
</dbReference>
<dbReference type="GO" id="GO:0005737">
    <property type="term" value="C:cytoplasm"/>
    <property type="evidence" value="ECO:0007669"/>
    <property type="project" value="UniProtKB-SubCell"/>
</dbReference>
<evidence type="ECO:0000256" key="6">
    <source>
        <dbReference type="ARBA" id="ARBA00048707"/>
    </source>
</evidence>